<dbReference type="Proteomes" id="UP001143304">
    <property type="component" value="Unassembled WGS sequence"/>
</dbReference>
<evidence type="ECO:0000256" key="1">
    <source>
        <dbReference type="SAM" id="Phobius"/>
    </source>
</evidence>
<evidence type="ECO:0000313" key="2">
    <source>
        <dbReference type="EMBL" id="MCX2979226.1"/>
    </source>
</evidence>
<accession>A0ABT3TAC9</accession>
<name>A0ABT3TAC9_9GAMM</name>
<reference evidence="2" key="1">
    <citation type="submission" date="2019-02" db="EMBL/GenBank/DDBJ databases">
        <authorList>
            <person name="Li S.-H."/>
        </authorList>
    </citation>
    <scope>NUCLEOTIDE SEQUENCE</scope>
    <source>
        <strain evidence="2">IMCC11814</strain>
    </source>
</reference>
<keyword evidence="1" id="KW-1133">Transmembrane helix</keyword>
<feature type="transmembrane region" description="Helical" evidence="1">
    <location>
        <begin position="35"/>
        <end position="57"/>
    </location>
</feature>
<gene>
    <name evidence="2" type="ORF">EYC82_17955</name>
</gene>
<feature type="transmembrane region" description="Helical" evidence="1">
    <location>
        <begin position="7"/>
        <end position="29"/>
    </location>
</feature>
<protein>
    <submittedName>
        <fullName evidence="2">Uncharacterized protein</fullName>
    </submittedName>
</protein>
<dbReference type="RefSeq" id="WP_279251014.1">
    <property type="nucleotide sequence ID" value="NZ_SHNO01000003.1"/>
</dbReference>
<proteinExistence type="predicted"/>
<evidence type="ECO:0000313" key="3">
    <source>
        <dbReference type="Proteomes" id="UP001143304"/>
    </source>
</evidence>
<dbReference type="EMBL" id="SHNO01000003">
    <property type="protein sequence ID" value="MCX2979226.1"/>
    <property type="molecule type" value="Genomic_DNA"/>
</dbReference>
<sequence length="195" mass="22207">MYIVIGLLKILLGLVMIVAAFPVQLAWFGVCFGTVIIGLIVFFSFPVLMLAPFLVLWTKGWGLVADGLEEIGFRASHEDLATSFETHNNEQFSANPYVQKLLDNNSACKGVIMHPDLPEGYEFKEKGVFGTAFSPIIPYWYARRAGKVQWRYQVAEARQKSPKVLANLERKYKKLLAKELEWELWVRADEHHSSN</sequence>
<keyword evidence="3" id="KW-1185">Reference proteome</keyword>
<keyword evidence="1" id="KW-0472">Membrane</keyword>
<keyword evidence="1" id="KW-0812">Transmembrane</keyword>
<comment type="caution">
    <text evidence="2">The sequence shown here is derived from an EMBL/GenBank/DDBJ whole genome shotgun (WGS) entry which is preliminary data.</text>
</comment>
<organism evidence="2 3">
    <name type="scientific">Candidatus Marimicrobium litorale</name>
    <dbReference type="NCBI Taxonomy" id="2518991"/>
    <lineage>
        <taxon>Bacteria</taxon>
        <taxon>Pseudomonadati</taxon>
        <taxon>Pseudomonadota</taxon>
        <taxon>Gammaproteobacteria</taxon>
        <taxon>Cellvibrionales</taxon>
        <taxon>Halieaceae</taxon>
        <taxon>Marimicrobium</taxon>
    </lineage>
</organism>